<keyword evidence="8 10" id="KW-0717">Septation</keyword>
<evidence type="ECO:0000313" key="13">
    <source>
        <dbReference type="Proteomes" id="UP000234653"/>
    </source>
</evidence>
<dbReference type="Proteomes" id="UP000234653">
    <property type="component" value="Chromosome"/>
</dbReference>
<sequence>MQVNNVSMNLSAVSSKQYPNEGYPEIALLGRSNVGKSSLINTLINRKSFARTSSTPGKTQTLNFYNIEDQLYLVDVPGYGFAKVSKKQREEFGVMIEEYLTTRDVLKGVVILVDGRHQPSEDDISMYQYVSYYHIPTLIVATKMDKVKGNQWNKTISQVKKSMQINQTDNLQLFSAETKHGKDEVWDWIEDHMKA</sequence>
<dbReference type="KEGG" id="lali:LA20249_01885"/>
<dbReference type="NCBIfam" id="TIGR00231">
    <property type="entry name" value="small_GTP"/>
    <property type="match status" value="1"/>
</dbReference>
<dbReference type="SUPFAM" id="SSF52540">
    <property type="entry name" value="P-loop containing nucleoside triphosphate hydrolases"/>
    <property type="match status" value="1"/>
</dbReference>
<name>A0A2K9HEN1_9LACO</name>
<comment type="similarity">
    <text evidence="2 10">Belongs to the TRAFAC class TrmE-Era-EngA-EngB-Septin-like GTPase superfamily. EngB GTPase family.</text>
</comment>
<dbReference type="OrthoDB" id="9804921at2"/>
<dbReference type="NCBIfam" id="TIGR03598">
    <property type="entry name" value="GTPase_YsxC"/>
    <property type="match status" value="1"/>
</dbReference>
<keyword evidence="9 10" id="KW-0131">Cell cycle</keyword>
<dbReference type="RefSeq" id="WP_057739337.1">
    <property type="nucleotide sequence ID" value="NZ_AZDQ01000043.1"/>
</dbReference>
<keyword evidence="3 10" id="KW-0132">Cell division</keyword>
<dbReference type="HAMAP" id="MF_00321">
    <property type="entry name" value="GTPase_EngB"/>
    <property type="match status" value="1"/>
</dbReference>
<evidence type="ECO:0000256" key="9">
    <source>
        <dbReference type="ARBA" id="ARBA00023306"/>
    </source>
</evidence>
<evidence type="ECO:0000256" key="10">
    <source>
        <dbReference type="HAMAP-Rule" id="MF_00321"/>
    </source>
</evidence>
<evidence type="ECO:0000256" key="2">
    <source>
        <dbReference type="ARBA" id="ARBA00009638"/>
    </source>
</evidence>
<protein>
    <recommendedName>
        <fullName evidence="10">Probable GTP-binding protein EngB</fullName>
    </recommendedName>
</protein>
<dbReference type="PROSITE" id="PS51706">
    <property type="entry name" value="G_ENGB"/>
    <property type="match status" value="1"/>
</dbReference>
<feature type="domain" description="EngB-type G" evidence="11">
    <location>
        <begin position="22"/>
        <end position="195"/>
    </location>
</feature>
<dbReference type="Gene3D" id="3.40.50.300">
    <property type="entry name" value="P-loop containing nucleotide triphosphate hydrolases"/>
    <property type="match status" value="1"/>
</dbReference>
<keyword evidence="13" id="KW-1185">Reference proteome</keyword>
<dbReference type="PANTHER" id="PTHR11649:SF13">
    <property type="entry name" value="ENGB-TYPE G DOMAIN-CONTAINING PROTEIN"/>
    <property type="match status" value="1"/>
</dbReference>
<dbReference type="GO" id="GO:0005829">
    <property type="term" value="C:cytosol"/>
    <property type="evidence" value="ECO:0007669"/>
    <property type="project" value="TreeGrafter"/>
</dbReference>
<evidence type="ECO:0000313" key="12">
    <source>
        <dbReference type="EMBL" id="AUI71024.1"/>
    </source>
</evidence>
<keyword evidence="5 10" id="KW-0547">Nucleotide-binding</keyword>
<evidence type="ECO:0000256" key="4">
    <source>
        <dbReference type="ARBA" id="ARBA00022723"/>
    </source>
</evidence>
<dbReference type="CDD" id="cd01876">
    <property type="entry name" value="YihA_EngB"/>
    <property type="match status" value="1"/>
</dbReference>
<evidence type="ECO:0000256" key="7">
    <source>
        <dbReference type="ARBA" id="ARBA00023134"/>
    </source>
</evidence>
<dbReference type="InterPro" id="IPR027417">
    <property type="entry name" value="P-loop_NTPase"/>
</dbReference>
<dbReference type="InterPro" id="IPR030393">
    <property type="entry name" value="G_ENGB_dom"/>
</dbReference>
<evidence type="ECO:0000256" key="3">
    <source>
        <dbReference type="ARBA" id="ARBA00022618"/>
    </source>
</evidence>
<keyword evidence="7 10" id="KW-0342">GTP-binding</keyword>
<dbReference type="InterPro" id="IPR006073">
    <property type="entry name" value="GTP-bd"/>
</dbReference>
<comment type="function">
    <text evidence="10">Necessary for normal cell division and for the maintenance of normal septation.</text>
</comment>
<organism evidence="12 13">
    <name type="scientific">Companilactobacillus alimentarius DSM 20249</name>
    <dbReference type="NCBI Taxonomy" id="1423720"/>
    <lineage>
        <taxon>Bacteria</taxon>
        <taxon>Bacillati</taxon>
        <taxon>Bacillota</taxon>
        <taxon>Bacilli</taxon>
        <taxon>Lactobacillales</taxon>
        <taxon>Lactobacillaceae</taxon>
        <taxon>Companilactobacillus</taxon>
    </lineage>
</organism>
<dbReference type="GO" id="GO:0005525">
    <property type="term" value="F:GTP binding"/>
    <property type="evidence" value="ECO:0007669"/>
    <property type="project" value="UniProtKB-UniRule"/>
</dbReference>
<dbReference type="AlphaFoldDB" id="A0A2K9HEN1"/>
<evidence type="ECO:0000256" key="8">
    <source>
        <dbReference type="ARBA" id="ARBA00023210"/>
    </source>
</evidence>
<proteinExistence type="inferred from homology"/>
<dbReference type="PANTHER" id="PTHR11649">
    <property type="entry name" value="MSS1/TRME-RELATED GTP-BINDING PROTEIN"/>
    <property type="match status" value="1"/>
</dbReference>
<dbReference type="FunFam" id="3.40.50.300:FF:000098">
    <property type="entry name" value="Probable GTP-binding protein EngB"/>
    <property type="match status" value="1"/>
</dbReference>
<reference evidence="12 13" key="1">
    <citation type="submission" date="2016-12" db="EMBL/GenBank/DDBJ databases">
        <title>The whole genome sequencing and assembly of Lactobacillus alimentarius DSM 20249T strain.</title>
        <authorList>
            <person name="Lee Y.-J."/>
            <person name="Yi H."/>
            <person name="Bahn Y.-S."/>
            <person name="Kim J.F."/>
            <person name="Lee D.-W."/>
        </authorList>
    </citation>
    <scope>NUCLEOTIDE SEQUENCE [LARGE SCALE GENOMIC DNA]</scope>
    <source>
        <strain evidence="12 13">DSM 20249</strain>
    </source>
</reference>
<keyword evidence="4" id="KW-0479">Metal-binding</keyword>
<dbReference type="InterPro" id="IPR019987">
    <property type="entry name" value="GTP-bd_ribosome_bio_YsxC"/>
</dbReference>
<dbReference type="InterPro" id="IPR005225">
    <property type="entry name" value="Small_GTP-bd"/>
</dbReference>
<gene>
    <name evidence="10" type="primary">engB</name>
    <name evidence="12" type="ORF">LA20249_01885</name>
</gene>
<evidence type="ECO:0000256" key="5">
    <source>
        <dbReference type="ARBA" id="ARBA00022741"/>
    </source>
</evidence>
<dbReference type="GO" id="GO:0046872">
    <property type="term" value="F:metal ion binding"/>
    <property type="evidence" value="ECO:0007669"/>
    <property type="project" value="UniProtKB-KW"/>
</dbReference>
<evidence type="ECO:0000256" key="6">
    <source>
        <dbReference type="ARBA" id="ARBA00022842"/>
    </source>
</evidence>
<accession>A0A2K9HEN1</accession>
<evidence type="ECO:0000259" key="11">
    <source>
        <dbReference type="PROSITE" id="PS51706"/>
    </source>
</evidence>
<evidence type="ECO:0000256" key="1">
    <source>
        <dbReference type="ARBA" id="ARBA00001946"/>
    </source>
</evidence>
<dbReference type="EMBL" id="CP018867">
    <property type="protein sequence ID" value="AUI71024.1"/>
    <property type="molecule type" value="Genomic_DNA"/>
</dbReference>
<dbReference type="GO" id="GO:0000917">
    <property type="term" value="P:division septum assembly"/>
    <property type="evidence" value="ECO:0007669"/>
    <property type="project" value="UniProtKB-KW"/>
</dbReference>
<dbReference type="STRING" id="1423720.FC67_GL001651"/>
<keyword evidence="6" id="KW-0460">Magnesium</keyword>
<dbReference type="Pfam" id="PF01926">
    <property type="entry name" value="MMR_HSR1"/>
    <property type="match status" value="1"/>
</dbReference>
<comment type="cofactor">
    <cofactor evidence="1">
        <name>Mg(2+)</name>
        <dbReference type="ChEBI" id="CHEBI:18420"/>
    </cofactor>
</comment>